<keyword evidence="2" id="KW-0540">Nuclease</keyword>
<name>A0ABW6AA04_9BACT</name>
<comment type="caution">
    <text evidence="2">The sequence shown here is derived from an EMBL/GenBank/DDBJ whole genome shotgun (WGS) entry which is preliminary data.</text>
</comment>
<dbReference type="GO" id="GO:0004527">
    <property type="term" value="F:exonuclease activity"/>
    <property type="evidence" value="ECO:0007669"/>
    <property type="project" value="UniProtKB-KW"/>
</dbReference>
<dbReference type="PANTHER" id="PTHR30231:SF41">
    <property type="entry name" value="DNA POLYMERASE III SUBUNIT EPSILON"/>
    <property type="match status" value="1"/>
</dbReference>
<dbReference type="InterPro" id="IPR035901">
    <property type="entry name" value="GIY-YIG_endonuc_sf"/>
</dbReference>
<evidence type="ECO:0000259" key="1">
    <source>
        <dbReference type="PROSITE" id="PS50164"/>
    </source>
</evidence>
<keyword evidence="3" id="KW-1185">Reference proteome</keyword>
<evidence type="ECO:0000313" key="2">
    <source>
        <dbReference type="EMBL" id="MFD2921230.1"/>
    </source>
</evidence>
<dbReference type="CDD" id="cd06127">
    <property type="entry name" value="DEDDh"/>
    <property type="match status" value="1"/>
</dbReference>
<organism evidence="2 3">
    <name type="scientific">Terrimonas rubra</name>
    <dbReference type="NCBI Taxonomy" id="1035890"/>
    <lineage>
        <taxon>Bacteria</taxon>
        <taxon>Pseudomonadati</taxon>
        <taxon>Bacteroidota</taxon>
        <taxon>Chitinophagia</taxon>
        <taxon>Chitinophagales</taxon>
        <taxon>Chitinophagaceae</taxon>
        <taxon>Terrimonas</taxon>
    </lineage>
</organism>
<keyword evidence="2" id="KW-0378">Hydrolase</keyword>
<dbReference type="NCBIfam" id="TIGR00573">
    <property type="entry name" value="dnaq"/>
    <property type="match status" value="1"/>
</dbReference>
<dbReference type="RefSeq" id="WP_386101124.1">
    <property type="nucleotide sequence ID" value="NZ_JBHUOZ010000003.1"/>
</dbReference>
<dbReference type="Pfam" id="PF01541">
    <property type="entry name" value="GIY-YIG"/>
    <property type="match status" value="1"/>
</dbReference>
<dbReference type="Gene3D" id="3.30.420.10">
    <property type="entry name" value="Ribonuclease H-like superfamily/Ribonuclease H"/>
    <property type="match status" value="1"/>
</dbReference>
<protein>
    <submittedName>
        <fullName evidence="2">Exonuclease domain-containing protein</fullName>
    </submittedName>
</protein>
<gene>
    <name evidence="2" type="ORF">ACFS6H_16005</name>
</gene>
<dbReference type="InterPro" id="IPR036397">
    <property type="entry name" value="RNaseH_sf"/>
</dbReference>
<dbReference type="InterPro" id="IPR012337">
    <property type="entry name" value="RNaseH-like_sf"/>
</dbReference>
<dbReference type="CDD" id="cd10434">
    <property type="entry name" value="GIY-YIG_UvrC_Cho"/>
    <property type="match status" value="1"/>
</dbReference>
<dbReference type="InterPro" id="IPR006054">
    <property type="entry name" value="DnaQ"/>
</dbReference>
<feature type="domain" description="GIY-YIG" evidence="1">
    <location>
        <begin position="197"/>
        <end position="275"/>
    </location>
</feature>
<accession>A0ABW6AA04</accession>
<sequence>MRFSIVDIETTGAHAAAGGITEICIYVLENGQVIETFETLINPHKYIPPYISAMTGITNEMVEDAPSFKDVAEKIYSMLEGNVFVAHNVNFDYSFVKYQLEVCQYDLRVNKLCTVRLSRKIFPGLRSYSLGNLCRSLDIPLNNRHRAGGDTAATAILFQRLLANDEEQLIIKSLKRNSKEQVLPPNVPKEHFMNLPYCPGVYYFHNEKGKVIYTGKAKNIRYRVNSHFSNNSPSKQKQNFLIHTHAISYEPWGTELMAAIFESVEIKRLWPVFNSSQKSPEAQYGFFMYTDQNGYSRIAIEKVRKSMQPLYRFQYVVEGHNILRSLMRDFNLCPKLCFIQVSHDACEGMEQHYCNGACEQQEEPGIYNQRVEAALASLKTDKTFVILDKGLQGNDQSCILVYQGEFYGMGYIQADDAVYDVEDLKDRLTRYKDNMVIRQLINSYVEKNPRKMKLLQPASVNDFQ</sequence>
<dbReference type="PANTHER" id="PTHR30231">
    <property type="entry name" value="DNA POLYMERASE III SUBUNIT EPSILON"/>
    <property type="match status" value="1"/>
</dbReference>
<proteinExistence type="predicted"/>
<dbReference type="PROSITE" id="PS50164">
    <property type="entry name" value="GIY_YIG"/>
    <property type="match status" value="1"/>
</dbReference>
<dbReference type="SUPFAM" id="SSF82771">
    <property type="entry name" value="GIY-YIG endonuclease"/>
    <property type="match status" value="1"/>
</dbReference>
<dbReference type="InterPro" id="IPR013520">
    <property type="entry name" value="Ribonucl_H"/>
</dbReference>
<dbReference type="InterPro" id="IPR047296">
    <property type="entry name" value="GIY-YIG_UvrC_Cho"/>
</dbReference>
<evidence type="ECO:0000313" key="3">
    <source>
        <dbReference type="Proteomes" id="UP001597511"/>
    </source>
</evidence>
<dbReference type="SUPFAM" id="SSF53098">
    <property type="entry name" value="Ribonuclease H-like"/>
    <property type="match status" value="1"/>
</dbReference>
<reference evidence="3" key="1">
    <citation type="journal article" date="2019" name="Int. J. Syst. Evol. Microbiol.">
        <title>The Global Catalogue of Microorganisms (GCM) 10K type strain sequencing project: providing services to taxonomists for standard genome sequencing and annotation.</title>
        <authorList>
            <consortium name="The Broad Institute Genomics Platform"/>
            <consortium name="The Broad Institute Genome Sequencing Center for Infectious Disease"/>
            <person name="Wu L."/>
            <person name="Ma J."/>
        </authorList>
    </citation>
    <scope>NUCLEOTIDE SEQUENCE [LARGE SCALE GENOMIC DNA]</scope>
    <source>
        <strain evidence="3">KCTC 23299</strain>
    </source>
</reference>
<dbReference type="EMBL" id="JBHUOZ010000003">
    <property type="protein sequence ID" value="MFD2921230.1"/>
    <property type="molecule type" value="Genomic_DNA"/>
</dbReference>
<dbReference type="SMART" id="SM00479">
    <property type="entry name" value="EXOIII"/>
    <property type="match status" value="1"/>
</dbReference>
<dbReference type="SMART" id="SM00465">
    <property type="entry name" value="GIYc"/>
    <property type="match status" value="1"/>
</dbReference>
<dbReference type="Proteomes" id="UP001597511">
    <property type="component" value="Unassembled WGS sequence"/>
</dbReference>
<dbReference type="Gene3D" id="3.40.1440.10">
    <property type="entry name" value="GIY-YIG endonuclease"/>
    <property type="match status" value="1"/>
</dbReference>
<keyword evidence="2" id="KW-0269">Exonuclease</keyword>
<dbReference type="Pfam" id="PF00929">
    <property type="entry name" value="RNase_T"/>
    <property type="match status" value="1"/>
</dbReference>
<dbReference type="InterPro" id="IPR000305">
    <property type="entry name" value="GIY-YIG_endonuc"/>
</dbReference>